<keyword evidence="3 6" id="KW-0812">Transmembrane</keyword>
<protein>
    <submittedName>
        <fullName evidence="7">Energy-coupling factor transporter transmembrane protein EcfT</fullName>
    </submittedName>
</protein>
<keyword evidence="4 6" id="KW-1133">Transmembrane helix</keyword>
<dbReference type="InterPro" id="IPR003339">
    <property type="entry name" value="ABC/ECF_trnsptr_transmembrane"/>
</dbReference>
<evidence type="ECO:0000256" key="4">
    <source>
        <dbReference type="ARBA" id="ARBA00022989"/>
    </source>
</evidence>
<feature type="transmembrane region" description="Helical" evidence="6">
    <location>
        <begin position="236"/>
        <end position="259"/>
    </location>
</feature>
<dbReference type="RefSeq" id="WP_182256277.1">
    <property type="nucleotide sequence ID" value="NZ_CP043732.1"/>
</dbReference>
<dbReference type="InterPro" id="IPR051611">
    <property type="entry name" value="ECF_transporter_component"/>
</dbReference>
<name>A0A7D8A8H1_9MICO</name>
<dbReference type="GO" id="GO:0005886">
    <property type="term" value="C:plasma membrane"/>
    <property type="evidence" value="ECO:0007669"/>
    <property type="project" value="UniProtKB-ARBA"/>
</dbReference>
<feature type="transmembrane region" description="Helical" evidence="6">
    <location>
        <begin position="44"/>
        <end position="63"/>
    </location>
</feature>
<proteinExistence type="predicted"/>
<dbReference type="CDD" id="cd16914">
    <property type="entry name" value="EcfT"/>
    <property type="match status" value="1"/>
</dbReference>
<feature type="transmembrane region" description="Helical" evidence="6">
    <location>
        <begin position="70"/>
        <end position="90"/>
    </location>
</feature>
<evidence type="ECO:0000256" key="3">
    <source>
        <dbReference type="ARBA" id="ARBA00022692"/>
    </source>
</evidence>
<feature type="transmembrane region" description="Helical" evidence="6">
    <location>
        <begin position="110"/>
        <end position="129"/>
    </location>
</feature>
<feature type="transmembrane region" description="Helical" evidence="6">
    <location>
        <begin position="271"/>
        <end position="295"/>
    </location>
</feature>
<dbReference type="PANTHER" id="PTHR34857">
    <property type="entry name" value="SLL0384 PROTEIN"/>
    <property type="match status" value="1"/>
</dbReference>
<dbReference type="PANTHER" id="PTHR34857:SF2">
    <property type="entry name" value="SLL0384 PROTEIN"/>
    <property type="match status" value="1"/>
</dbReference>
<gene>
    <name evidence="7" type="ORF">FVO59_07680</name>
</gene>
<evidence type="ECO:0000313" key="7">
    <source>
        <dbReference type="EMBL" id="QMU97120.1"/>
    </source>
</evidence>
<dbReference type="Pfam" id="PF02361">
    <property type="entry name" value="CbiQ"/>
    <property type="match status" value="1"/>
</dbReference>
<organism evidence="7 8">
    <name type="scientific">Microbacterium esteraromaticum</name>
    <dbReference type="NCBI Taxonomy" id="57043"/>
    <lineage>
        <taxon>Bacteria</taxon>
        <taxon>Bacillati</taxon>
        <taxon>Actinomycetota</taxon>
        <taxon>Actinomycetes</taxon>
        <taxon>Micrococcales</taxon>
        <taxon>Microbacteriaceae</taxon>
        <taxon>Microbacterium</taxon>
    </lineage>
</organism>
<comment type="subcellular location">
    <subcellularLocation>
        <location evidence="1">Membrane</location>
        <topology evidence="1">Multi-pass membrane protein</topology>
    </subcellularLocation>
</comment>
<accession>A0A7D8A8H1</accession>
<keyword evidence="5 6" id="KW-0472">Membrane</keyword>
<dbReference type="AlphaFoldDB" id="A0A7D8A8H1"/>
<dbReference type="EMBL" id="CP043732">
    <property type="protein sequence ID" value="QMU97120.1"/>
    <property type="molecule type" value="Genomic_DNA"/>
</dbReference>
<dbReference type="Proteomes" id="UP000515708">
    <property type="component" value="Chromosome"/>
</dbReference>
<keyword evidence="2" id="KW-1003">Cell membrane</keyword>
<evidence type="ECO:0000256" key="1">
    <source>
        <dbReference type="ARBA" id="ARBA00004141"/>
    </source>
</evidence>
<reference evidence="7 8" key="1">
    <citation type="journal article" date="2020" name="Front. Microbiol.">
        <title>Design of Bacterial Strain-Specific qPCR Assays Using NGS Data and Publicly Available Resources and Its Application to Track Biocontrol Strains.</title>
        <authorList>
            <person name="Hernandez I."/>
            <person name="Sant C."/>
            <person name="Martinez R."/>
            <person name="Fernandez C."/>
        </authorList>
    </citation>
    <scope>NUCLEOTIDE SEQUENCE [LARGE SCALE GENOMIC DNA]</scope>
    <source>
        <strain evidence="7 8">B24</strain>
    </source>
</reference>
<feature type="transmembrane region" description="Helical" evidence="6">
    <location>
        <begin position="21"/>
        <end position="38"/>
    </location>
</feature>
<evidence type="ECO:0000256" key="6">
    <source>
        <dbReference type="SAM" id="Phobius"/>
    </source>
</evidence>
<evidence type="ECO:0000313" key="8">
    <source>
        <dbReference type="Proteomes" id="UP000515708"/>
    </source>
</evidence>
<sequence>MSMQGGLPIAMIAGDSVIHRIHPLVKIVWVVGYVLLAFSTQNIIILYTMAALAFLFAALAGVLRPLSKALIIIVPTGASLLALQILAPAAPKPWTSIGQIGPVELYGDGLYYGFVLLGRILCCLILALVMVMTTHPSDLFTTFARLKVPYTFNFMLAMTLQLIPVFQREVGIIMSAQKSRGMKGSGFQAVLPSFVPVFVGAIERVQQLSISLESRGFGSDGVKTSYRQVHGRPMDWVFGVVGISVMVLLVVLSFMKGFWSLAHEVQFAPGFVFWTFVVAASLFLAMIGTALVFSLKR</sequence>
<evidence type="ECO:0000256" key="2">
    <source>
        <dbReference type="ARBA" id="ARBA00022475"/>
    </source>
</evidence>
<evidence type="ECO:0000256" key="5">
    <source>
        <dbReference type="ARBA" id="ARBA00023136"/>
    </source>
</evidence>